<dbReference type="RefSeq" id="WP_095414291.1">
    <property type="nucleotide sequence ID" value="NZ_CP018477.1"/>
</dbReference>
<evidence type="ECO:0000313" key="3">
    <source>
        <dbReference type="Proteomes" id="UP000215086"/>
    </source>
</evidence>
<gene>
    <name evidence="2" type="ORF">THTE_1179</name>
</gene>
<dbReference type="KEGG" id="ttf:THTE_1179"/>
<keyword evidence="3" id="KW-1185">Reference proteome</keyword>
<accession>A0A286RCU8</accession>
<protein>
    <recommendedName>
        <fullName evidence="1">Squalene cyclase C-terminal domain-containing protein</fullName>
    </recommendedName>
</protein>
<name>A0A286RCU8_9BACT</name>
<evidence type="ECO:0000313" key="2">
    <source>
        <dbReference type="EMBL" id="ASV73781.1"/>
    </source>
</evidence>
<dbReference type="EMBL" id="CP018477">
    <property type="protein sequence ID" value="ASV73781.1"/>
    <property type="molecule type" value="Genomic_DNA"/>
</dbReference>
<dbReference type="OrthoDB" id="265313at2"/>
<dbReference type="InterPro" id="IPR032696">
    <property type="entry name" value="SQ_cyclase_C"/>
</dbReference>
<organism evidence="2 3">
    <name type="scientific">Thermogutta terrifontis</name>
    <dbReference type="NCBI Taxonomy" id="1331910"/>
    <lineage>
        <taxon>Bacteria</taxon>
        <taxon>Pseudomonadati</taxon>
        <taxon>Planctomycetota</taxon>
        <taxon>Planctomycetia</taxon>
        <taxon>Pirellulales</taxon>
        <taxon>Thermoguttaceae</taxon>
        <taxon>Thermogutta</taxon>
    </lineage>
</organism>
<dbReference type="Proteomes" id="UP000215086">
    <property type="component" value="Chromosome"/>
</dbReference>
<dbReference type="Gene3D" id="1.50.10.20">
    <property type="match status" value="3"/>
</dbReference>
<reference evidence="2 3" key="1">
    <citation type="journal article" name="Front. Microbiol.">
        <title>Sugar Metabolism of the First Thermophilic Planctomycete Thermogutta terrifontis: Comparative Genomic and Transcriptomic Approaches.</title>
        <authorList>
            <person name="Elcheninov A.G."/>
            <person name="Menzel P."/>
            <person name="Gudbergsdottir S.R."/>
            <person name="Slesarev A.I."/>
            <person name="Kadnikov V.V."/>
            <person name="Krogh A."/>
            <person name="Bonch-Osmolovskaya E.A."/>
            <person name="Peng X."/>
            <person name="Kublanov I.V."/>
        </authorList>
    </citation>
    <scope>NUCLEOTIDE SEQUENCE [LARGE SCALE GENOMIC DNA]</scope>
    <source>
        <strain evidence="2 3">R1</strain>
    </source>
</reference>
<dbReference type="InterPro" id="IPR008930">
    <property type="entry name" value="Terpenoid_cyclase/PrenylTrfase"/>
</dbReference>
<dbReference type="AlphaFoldDB" id="A0A286RCU8"/>
<dbReference type="UniPathway" id="UPA00337"/>
<dbReference type="CDD" id="cd00688">
    <property type="entry name" value="ISOPREN_C2_like"/>
    <property type="match status" value="1"/>
</dbReference>
<dbReference type="SUPFAM" id="SSF48239">
    <property type="entry name" value="Terpenoid cyclases/Protein prenyltransferases"/>
    <property type="match status" value="1"/>
</dbReference>
<sequence length="372" mass="41008">MQRSTTSIEWSISATGGPAKQSKTAVWGLRLNIGLLFWALLAGSNLRGFPSTAWGETIGRVDWLTPDAEKSIEKGLAYLAGHQHPDGSFGSGAYRGNVAVTSLAGMAFLAEGSLPGRGRFGKELSRALDYVLGQCRENGLILNVGAASRGPMYEHGFATLFLAECWGSVSRPDLKDKLTRAVRLIVNTQNDEGGWRYQPQKLDADISVTVCQIMALRAARNAGIYVPKNTVERCVAYVRRCQNPDGGFRYMSVPGESAFARSAAALVALFSAGIYEGEEIDRGINYLLRFVPEPGVIRQEPYYYYGHYYCVQAMWQKGGAAWHRYFPAIRDDLVARQQPDGSWSDPISPELGTAMALLVLQLPYQYLPIFER</sequence>
<dbReference type="Pfam" id="PF13243">
    <property type="entry name" value="SQHop_cyclase_C"/>
    <property type="match status" value="1"/>
</dbReference>
<evidence type="ECO:0000259" key="1">
    <source>
        <dbReference type="Pfam" id="PF13243"/>
    </source>
</evidence>
<feature type="domain" description="Squalene cyclase C-terminal" evidence="1">
    <location>
        <begin position="164"/>
        <end position="299"/>
    </location>
</feature>
<proteinExistence type="predicted"/>